<dbReference type="EMBL" id="JAYGHX010000006">
    <property type="protein sequence ID" value="MEA5391795.1"/>
    <property type="molecule type" value="Genomic_DNA"/>
</dbReference>
<dbReference type="InterPro" id="IPR021835">
    <property type="entry name" value="DUF3427"/>
</dbReference>
<keyword evidence="3" id="KW-1185">Reference proteome</keyword>
<dbReference type="InterPro" id="IPR001650">
    <property type="entry name" value="Helicase_C-like"/>
</dbReference>
<feature type="domain" description="Helicase C-terminal" evidence="1">
    <location>
        <begin position="51"/>
        <end position="200"/>
    </location>
</feature>
<sequence>MTAASPPSCALSLHDGTDLSRIEWRRNGYTSEALTNLYTADDARLRLILRELADKVTNLDSMRALGFCVSVEHAHWMARKFVAAGLRAAALEASSPREQRAAQIRRLRSGEVQILFAVDLFNEGLDIPEIDTVLFLRPTESAIVFLQQLGRGLRLCRGKSCLTVLDFIGQAHRSFRFDLRYRALLGGTHDQLEQQIKDGFPFLPAGCSLQLDRVSSERVLSNLRESLPTRRPQLLAEARRLGRCSLAGLLEGLGMELGEFYKVAGSWALLQREMGWVAAGATTGDEERLGRGVGRLLHLDDTDRLSFLLQGLVSRQQPQAQSLSELDRRRWRMLLLQLWGTSPDRLGLQDALDRLWACPAFLDELRDLFALLLERTDHLAPPLVWDQPVPLALHARYSRAEIYAAFGLITDTQQTTGQSGVLFDRTTQCDVFFITLKKSERLFSPTTRYDDYAISPLEFHWESQSNTRQASPTGQRYIHHVERGSRVLLFVREESKRGGVTLPFLCLGFADYVSHEGERPMAIRWRLQRAIPAAFVPELALAV</sequence>
<protein>
    <submittedName>
        <fullName evidence="2">DUF3427 domain-containing protein</fullName>
    </submittedName>
</protein>
<dbReference type="PANTHER" id="PTHR47962:SF7">
    <property type="entry name" value="MITOCHONDRIAL ATP-DEPENDENT HELICASE IRC3-RELATED"/>
    <property type="match status" value="1"/>
</dbReference>
<dbReference type="RefSeq" id="WP_323305782.1">
    <property type="nucleotide sequence ID" value="NZ_JAYGHX010000006.1"/>
</dbReference>
<dbReference type="Pfam" id="PF11907">
    <property type="entry name" value="DUF3427"/>
    <property type="match status" value="1"/>
</dbReference>
<organism evidence="2 3">
    <name type="scientific">Cyanobium gracile UHCC 0139</name>
    <dbReference type="NCBI Taxonomy" id="3110308"/>
    <lineage>
        <taxon>Bacteria</taxon>
        <taxon>Bacillati</taxon>
        <taxon>Cyanobacteriota</taxon>
        <taxon>Cyanophyceae</taxon>
        <taxon>Synechococcales</taxon>
        <taxon>Prochlorococcaceae</taxon>
        <taxon>Cyanobium</taxon>
    </lineage>
</organism>
<gene>
    <name evidence="2" type="ORF">VB738_11060</name>
</gene>
<reference evidence="2 3" key="1">
    <citation type="submission" date="2023-12" db="EMBL/GenBank/DDBJ databases">
        <title>Baltic Sea Cyanobacteria.</title>
        <authorList>
            <person name="Delbaje E."/>
            <person name="Fewer D.P."/>
            <person name="Shishido T.K."/>
        </authorList>
    </citation>
    <scope>NUCLEOTIDE SEQUENCE [LARGE SCALE GENOMIC DNA]</scope>
    <source>
        <strain evidence="2 3">UHCC 0139</strain>
    </source>
</reference>
<dbReference type="InterPro" id="IPR052511">
    <property type="entry name" value="ATP-dep_Helicase"/>
</dbReference>
<dbReference type="SUPFAM" id="SSF52540">
    <property type="entry name" value="P-loop containing nucleoside triphosphate hydrolases"/>
    <property type="match status" value="1"/>
</dbReference>
<dbReference type="Proteomes" id="UP001304461">
    <property type="component" value="Unassembled WGS sequence"/>
</dbReference>
<proteinExistence type="predicted"/>
<evidence type="ECO:0000259" key="1">
    <source>
        <dbReference type="PROSITE" id="PS51194"/>
    </source>
</evidence>
<dbReference type="SMART" id="SM00490">
    <property type="entry name" value="HELICc"/>
    <property type="match status" value="1"/>
</dbReference>
<dbReference type="CDD" id="cd18799">
    <property type="entry name" value="SF2_C_EcoAI-like"/>
    <property type="match status" value="1"/>
</dbReference>
<dbReference type="Pfam" id="PF00271">
    <property type="entry name" value="Helicase_C"/>
    <property type="match status" value="1"/>
</dbReference>
<dbReference type="PROSITE" id="PS51194">
    <property type="entry name" value="HELICASE_CTER"/>
    <property type="match status" value="1"/>
</dbReference>
<comment type="caution">
    <text evidence="2">The sequence shown here is derived from an EMBL/GenBank/DDBJ whole genome shotgun (WGS) entry which is preliminary data.</text>
</comment>
<evidence type="ECO:0000313" key="2">
    <source>
        <dbReference type="EMBL" id="MEA5391795.1"/>
    </source>
</evidence>
<dbReference type="Gene3D" id="3.40.50.300">
    <property type="entry name" value="P-loop containing nucleotide triphosphate hydrolases"/>
    <property type="match status" value="1"/>
</dbReference>
<name>A0ABU5RVJ2_9CYAN</name>
<dbReference type="InterPro" id="IPR027417">
    <property type="entry name" value="P-loop_NTPase"/>
</dbReference>
<evidence type="ECO:0000313" key="3">
    <source>
        <dbReference type="Proteomes" id="UP001304461"/>
    </source>
</evidence>
<accession>A0ABU5RVJ2</accession>
<dbReference type="PANTHER" id="PTHR47962">
    <property type="entry name" value="ATP-DEPENDENT HELICASE LHR-RELATED-RELATED"/>
    <property type="match status" value="1"/>
</dbReference>